<dbReference type="SUPFAM" id="SSF47616">
    <property type="entry name" value="GST C-terminal domain-like"/>
    <property type="match status" value="1"/>
</dbReference>
<proteinExistence type="inferred from homology"/>
<dbReference type="CDD" id="cd03042">
    <property type="entry name" value="GST_N_Zeta"/>
    <property type="match status" value="1"/>
</dbReference>
<dbReference type="Pfam" id="PF13410">
    <property type="entry name" value="GST_C_2"/>
    <property type="match status" value="1"/>
</dbReference>
<dbReference type="NCBIfam" id="TIGR01262">
    <property type="entry name" value="maiA"/>
    <property type="match status" value="1"/>
</dbReference>
<comment type="similarity">
    <text evidence="1">Belongs to the GST superfamily. Zeta family.</text>
</comment>
<dbReference type="Gene3D" id="1.20.1050.10">
    <property type="match status" value="1"/>
</dbReference>
<dbReference type="GO" id="GO:0016034">
    <property type="term" value="F:maleylacetoacetate isomerase activity"/>
    <property type="evidence" value="ECO:0007669"/>
    <property type="project" value="UniProtKB-EC"/>
</dbReference>
<gene>
    <name evidence="5" type="ORF">HNP71_002684</name>
</gene>
<dbReference type="Proteomes" id="UP000553706">
    <property type="component" value="Unassembled WGS sequence"/>
</dbReference>
<evidence type="ECO:0000313" key="5">
    <source>
        <dbReference type="EMBL" id="MBB5374410.1"/>
    </source>
</evidence>
<evidence type="ECO:0000259" key="3">
    <source>
        <dbReference type="PROSITE" id="PS50404"/>
    </source>
</evidence>
<dbReference type="InterPro" id="IPR005955">
    <property type="entry name" value="GST_Zeta"/>
</dbReference>
<sequence length="229" mass="25624">MDFYSFFNSSTSWRVRIALALKGLDTDFHGVNIRTGQHHDADYVREVNPSATVPAIVDNGFHLGQSLAIIDWLDGKHPEPRLIPKEPALRARVLEFSYLIACDIHPVNNLRILKYLQDEIKVSPKQKDEWYAHWIGEGMAAVERLLAQAAETYGGPWCFGTQPTLADCCLIPQFGNAQRMGCDMTPHQRTRAVVEHAAGHPAFVKAEPKKQPDYTPPPPASSNKDKIKA</sequence>
<reference evidence="5 6" key="1">
    <citation type="submission" date="2020-08" db="EMBL/GenBank/DDBJ databases">
        <title>Genomic Encyclopedia of Type Strains, Phase IV (KMG-IV): sequencing the most valuable type-strain genomes for metagenomic binning, comparative biology and taxonomic classification.</title>
        <authorList>
            <person name="Goeker M."/>
        </authorList>
    </citation>
    <scope>NUCLEOTIDE SEQUENCE [LARGE SCALE GENOMIC DNA]</scope>
    <source>
        <strain evidence="5 6">DSM 27026</strain>
    </source>
</reference>
<evidence type="ECO:0000256" key="2">
    <source>
        <dbReference type="SAM" id="MobiDB-lite"/>
    </source>
</evidence>
<dbReference type="InterPro" id="IPR036249">
    <property type="entry name" value="Thioredoxin-like_sf"/>
</dbReference>
<dbReference type="InterPro" id="IPR040079">
    <property type="entry name" value="Glutathione_S-Trfase"/>
</dbReference>
<dbReference type="EC" id="5.2.1.2" evidence="5"/>
<evidence type="ECO:0000256" key="1">
    <source>
        <dbReference type="ARBA" id="ARBA00010007"/>
    </source>
</evidence>
<evidence type="ECO:0000259" key="4">
    <source>
        <dbReference type="PROSITE" id="PS50405"/>
    </source>
</evidence>
<dbReference type="PANTHER" id="PTHR42673:SF4">
    <property type="entry name" value="MALEYLACETOACETATE ISOMERASE"/>
    <property type="match status" value="1"/>
</dbReference>
<dbReference type="PROSITE" id="PS50405">
    <property type="entry name" value="GST_CTER"/>
    <property type="match status" value="1"/>
</dbReference>
<comment type="caution">
    <text evidence="5">The sequence shown here is derived from an EMBL/GenBank/DDBJ whole genome shotgun (WGS) entry which is preliminary data.</text>
</comment>
<dbReference type="InterPro" id="IPR034333">
    <property type="entry name" value="GST_Zeta_N"/>
</dbReference>
<dbReference type="PROSITE" id="PS50404">
    <property type="entry name" value="GST_NTER"/>
    <property type="match status" value="1"/>
</dbReference>
<dbReference type="SFLD" id="SFLDG00358">
    <property type="entry name" value="Main_(cytGST)"/>
    <property type="match status" value="1"/>
</dbReference>
<dbReference type="Pfam" id="PF13417">
    <property type="entry name" value="GST_N_3"/>
    <property type="match status" value="1"/>
</dbReference>
<dbReference type="GO" id="GO:0005737">
    <property type="term" value="C:cytoplasm"/>
    <property type="evidence" value="ECO:0007669"/>
    <property type="project" value="InterPro"/>
</dbReference>
<dbReference type="RefSeq" id="WP_183267430.1">
    <property type="nucleotide sequence ID" value="NZ_JACHFJ010000017.1"/>
</dbReference>
<dbReference type="SUPFAM" id="SSF52833">
    <property type="entry name" value="Thioredoxin-like"/>
    <property type="match status" value="1"/>
</dbReference>
<evidence type="ECO:0000313" key="6">
    <source>
        <dbReference type="Proteomes" id="UP000553706"/>
    </source>
</evidence>
<name>A0A840VSW6_9PROT</name>
<dbReference type="SFLD" id="SFLDS00019">
    <property type="entry name" value="Glutathione_Transferase_(cytos"/>
    <property type="match status" value="1"/>
</dbReference>
<dbReference type="GO" id="GO:0006749">
    <property type="term" value="P:glutathione metabolic process"/>
    <property type="evidence" value="ECO:0007669"/>
    <property type="project" value="TreeGrafter"/>
</dbReference>
<feature type="domain" description="GST N-terminal" evidence="3">
    <location>
        <begin position="1"/>
        <end position="81"/>
    </location>
</feature>
<dbReference type="InterPro" id="IPR010987">
    <property type="entry name" value="Glutathione-S-Trfase_C-like"/>
</dbReference>
<keyword evidence="5" id="KW-0413">Isomerase</keyword>
<keyword evidence="6" id="KW-1185">Reference proteome</keyword>
<dbReference type="PANTHER" id="PTHR42673">
    <property type="entry name" value="MALEYLACETOACETATE ISOMERASE"/>
    <property type="match status" value="1"/>
</dbReference>
<accession>A0A840VSW6</accession>
<dbReference type="GO" id="GO:0004364">
    <property type="term" value="F:glutathione transferase activity"/>
    <property type="evidence" value="ECO:0007669"/>
    <property type="project" value="TreeGrafter"/>
</dbReference>
<dbReference type="Gene3D" id="3.40.30.10">
    <property type="entry name" value="Glutaredoxin"/>
    <property type="match status" value="1"/>
</dbReference>
<protein>
    <submittedName>
        <fullName evidence="5">Maleylacetoacetate isomerase</fullName>
        <ecNumber evidence="5">5.2.1.2</ecNumber>
    </submittedName>
</protein>
<organism evidence="5 6">
    <name type="scientific">Acidocella aromatica</name>
    <dbReference type="NCBI Taxonomy" id="1303579"/>
    <lineage>
        <taxon>Bacteria</taxon>
        <taxon>Pseudomonadati</taxon>
        <taxon>Pseudomonadota</taxon>
        <taxon>Alphaproteobacteria</taxon>
        <taxon>Acetobacterales</taxon>
        <taxon>Acidocellaceae</taxon>
        <taxon>Acidocella</taxon>
    </lineage>
</organism>
<dbReference type="AlphaFoldDB" id="A0A840VSW6"/>
<dbReference type="InterPro" id="IPR004045">
    <property type="entry name" value="Glutathione_S-Trfase_N"/>
</dbReference>
<dbReference type="CDD" id="cd03191">
    <property type="entry name" value="GST_C_Zeta"/>
    <property type="match status" value="1"/>
</dbReference>
<dbReference type="InterPro" id="IPR034330">
    <property type="entry name" value="GST_Zeta_C"/>
</dbReference>
<feature type="domain" description="GST C-terminal" evidence="4">
    <location>
        <begin position="86"/>
        <end position="216"/>
    </location>
</feature>
<dbReference type="InterPro" id="IPR036282">
    <property type="entry name" value="Glutathione-S-Trfase_C_sf"/>
</dbReference>
<feature type="region of interest" description="Disordered" evidence="2">
    <location>
        <begin position="204"/>
        <end position="229"/>
    </location>
</feature>
<dbReference type="EMBL" id="JACHFJ010000017">
    <property type="protein sequence ID" value="MBB5374410.1"/>
    <property type="molecule type" value="Genomic_DNA"/>
</dbReference>
<dbReference type="GO" id="GO:0006559">
    <property type="term" value="P:L-phenylalanine catabolic process"/>
    <property type="evidence" value="ECO:0007669"/>
    <property type="project" value="TreeGrafter"/>
</dbReference>